<name>A0A9P6QI93_9FUNG</name>
<dbReference type="InterPro" id="IPR016130">
    <property type="entry name" value="Tyr_Pase_AS"/>
</dbReference>
<comment type="caution">
    <text evidence="2">The sequence shown here is derived from an EMBL/GenBank/DDBJ whole genome shotgun (WGS) entry which is preliminary data.</text>
</comment>
<dbReference type="Gene3D" id="3.90.190.10">
    <property type="entry name" value="Protein tyrosine phosphatase superfamily"/>
    <property type="match status" value="1"/>
</dbReference>
<sequence length="567" mass="63687">MDSPQSAQSSSLPGSRAAPTHFIQVPGTSFRLAGVLQQKDGAMHPTRRLGIICHGVLGHKNYLFQPTLANDLALYMDTFRFDFRQVGCSGNGDSEGTMGYSNWDDDLSDIEAVVNHFVNEGYTIYALLGHSRGAISILNYASTSQRVPLIPFIVSISSRFNMEDVKRKHGPQVMQLLEEQGHFVWEAKAAGKDVSLTVTKKNFEEFIHFDTAKVAQMPAMTNVLLCHGSEDDVVPVKDIVLLQSHLSHANTSLRIITGADHNYRKHYQELSDVVSHYFSHDGRKEDWARRIIPRWKTWVHAVDGVLNFRNVGDSWLSQDAEGRVGYFQPGIMYRSADITPEGIKVMESLRITDSFDLRSDSEVERRGTFSSDTVKRQHVPVFADQDYSPAKIAARFTMYLDGVEGFSEAYMSMMPTIKQYLKPVLDHIIHKRTAFVVHCTAGKDRTGVVCALIQMLCGVDEDQIAWEYELTSRCMAIKEQDVNFLKNLMGEDTADEKIRNVLSTKEAYMVRFLQKFHAAYGTITDFMLNQVGLTHAEIQAVRDALVVRIPVSAAAGIAVHPRQTARM</sequence>
<evidence type="ECO:0000259" key="1">
    <source>
        <dbReference type="PROSITE" id="PS50056"/>
    </source>
</evidence>
<dbReference type="InterPro" id="IPR029021">
    <property type="entry name" value="Prot-tyrosine_phosphatase-like"/>
</dbReference>
<organism evidence="2 3">
    <name type="scientific">Actinomortierella ambigua</name>
    <dbReference type="NCBI Taxonomy" id="1343610"/>
    <lineage>
        <taxon>Eukaryota</taxon>
        <taxon>Fungi</taxon>
        <taxon>Fungi incertae sedis</taxon>
        <taxon>Mucoromycota</taxon>
        <taxon>Mortierellomycotina</taxon>
        <taxon>Mortierellomycetes</taxon>
        <taxon>Mortierellales</taxon>
        <taxon>Mortierellaceae</taxon>
        <taxon>Actinomortierella</taxon>
    </lineage>
</organism>
<protein>
    <recommendedName>
        <fullName evidence="1">Tyrosine specific protein phosphatases domain-containing protein</fullName>
    </recommendedName>
</protein>
<dbReference type="AlphaFoldDB" id="A0A9P6QI93"/>
<dbReference type="Pfam" id="PF13350">
    <property type="entry name" value="Y_phosphatase3"/>
    <property type="match status" value="1"/>
</dbReference>
<dbReference type="SUPFAM" id="SSF53474">
    <property type="entry name" value="alpha/beta-Hydrolases"/>
    <property type="match status" value="1"/>
</dbReference>
<proteinExistence type="predicted"/>
<dbReference type="PROSITE" id="PS50056">
    <property type="entry name" value="TYR_PHOSPHATASE_2"/>
    <property type="match status" value="1"/>
</dbReference>
<gene>
    <name evidence="2" type="ORF">DFQ27_008392</name>
</gene>
<reference evidence="2" key="1">
    <citation type="journal article" date="2020" name="Fungal Divers.">
        <title>Resolving the Mortierellaceae phylogeny through synthesis of multi-gene phylogenetics and phylogenomics.</title>
        <authorList>
            <person name="Vandepol N."/>
            <person name="Liber J."/>
            <person name="Desiro A."/>
            <person name="Na H."/>
            <person name="Kennedy M."/>
            <person name="Barry K."/>
            <person name="Grigoriev I.V."/>
            <person name="Miller A.N."/>
            <person name="O'Donnell K."/>
            <person name="Stajich J.E."/>
            <person name="Bonito G."/>
        </authorList>
    </citation>
    <scope>NUCLEOTIDE SEQUENCE</scope>
    <source>
        <strain evidence="2">BC1065</strain>
    </source>
</reference>
<dbReference type="InterPro" id="IPR000387">
    <property type="entry name" value="Tyr_Pase_dom"/>
</dbReference>
<dbReference type="OrthoDB" id="9988524at2759"/>
<dbReference type="PROSITE" id="PS00383">
    <property type="entry name" value="TYR_PHOSPHATASE_1"/>
    <property type="match status" value="1"/>
</dbReference>
<dbReference type="InterPro" id="IPR026893">
    <property type="entry name" value="Tyr/Ser_Pase_IphP-type"/>
</dbReference>
<accession>A0A9P6QI93</accession>
<dbReference type="EMBL" id="JAAAJB010000070">
    <property type="protein sequence ID" value="KAG0267747.1"/>
    <property type="molecule type" value="Genomic_DNA"/>
</dbReference>
<dbReference type="PANTHER" id="PTHR42886:SF53">
    <property type="entry name" value="ALPHA_BETA-HYDROLASES SUPERFAMILY PROTEIN"/>
    <property type="match status" value="1"/>
</dbReference>
<evidence type="ECO:0000313" key="3">
    <source>
        <dbReference type="Proteomes" id="UP000807716"/>
    </source>
</evidence>
<dbReference type="PANTHER" id="PTHR42886">
    <property type="entry name" value="RE40534P-RELATED"/>
    <property type="match status" value="1"/>
</dbReference>
<dbReference type="InterPro" id="IPR029058">
    <property type="entry name" value="AB_hydrolase_fold"/>
</dbReference>
<evidence type="ECO:0000313" key="2">
    <source>
        <dbReference type="EMBL" id="KAG0267747.1"/>
    </source>
</evidence>
<dbReference type="Gene3D" id="3.40.50.1820">
    <property type="entry name" value="alpha/beta hydrolase"/>
    <property type="match status" value="1"/>
</dbReference>
<keyword evidence="3" id="KW-1185">Reference proteome</keyword>
<dbReference type="Proteomes" id="UP000807716">
    <property type="component" value="Unassembled WGS sequence"/>
</dbReference>
<dbReference type="GO" id="GO:0004721">
    <property type="term" value="F:phosphoprotein phosphatase activity"/>
    <property type="evidence" value="ECO:0007669"/>
    <property type="project" value="InterPro"/>
</dbReference>
<dbReference type="SUPFAM" id="SSF52799">
    <property type="entry name" value="(Phosphotyrosine protein) phosphatases II"/>
    <property type="match status" value="1"/>
</dbReference>
<feature type="domain" description="Tyrosine specific protein phosphatases" evidence="1">
    <location>
        <begin position="411"/>
        <end position="460"/>
    </location>
</feature>